<dbReference type="PANTHER" id="PTHR35161">
    <property type="entry name" value="OS02G0303100 PROTEIN"/>
    <property type="match status" value="1"/>
</dbReference>
<reference evidence="1" key="3">
    <citation type="submission" date="2015-04" db="UniProtKB">
        <authorList>
            <consortium name="EnsemblPlants"/>
        </authorList>
    </citation>
    <scope>IDENTIFICATION</scope>
</reference>
<keyword evidence="2" id="KW-1185">Reference proteome</keyword>
<dbReference type="PANTHER" id="PTHR35161:SF4">
    <property type="entry name" value="OS02G0303100 PROTEIN"/>
    <property type="match status" value="1"/>
</dbReference>
<reference evidence="2" key="2">
    <citation type="submission" date="2013-12" db="EMBL/GenBank/DDBJ databases">
        <authorList>
            <person name="Yu Y."/>
            <person name="Lee S."/>
            <person name="de Baynast K."/>
            <person name="Wissotski M."/>
            <person name="Liu L."/>
            <person name="Talag J."/>
            <person name="Goicoechea J."/>
            <person name="Angelova A."/>
            <person name="Jetty R."/>
            <person name="Kudrna D."/>
            <person name="Golser W."/>
            <person name="Rivera L."/>
            <person name="Zhang J."/>
            <person name="Wing R."/>
        </authorList>
    </citation>
    <scope>NUCLEOTIDE SEQUENCE</scope>
</reference>
<proteinExistence type="predicted"/>
<organism evidence="1 2">
    <name type="scientific">Leersia perrieri</name>
    <dbReference type="NCBI Taxonomy" id="77586"/>
    <lineage>
        <taxon>Eukaryota</taxon>
        <taxon>Viridiplantae</taxon>
        <taxon>Streptophyta</taxon>
        <taxon>Embryophyta</taxon>
        <taxon>Tracheophyta</taxon>
        <taxon>Spermatophyta</taxon>
        <taxon>Magnoliopsida</taxon>
        <taxon>Liliopsida</taxon>
        <taxon>Poales</taxon>
        <taxon>Poaceae</taxon>
        <taxon>BOP clade</taxon>
        <taxon>Oryzoideae</taxon>
        <taxon>Oryzeae</taxon>
        <taxon>Oryzinae</taxon>
        <taxon>Leersia</taxon>
    </lineage>
</organism>
<sequence>MEIDCREHTMMGLQQAITYTLIEYIMMTPMMHFNETLVGEKHGHKGNYHYLTEEAKLLIRTILKELHFLHKDGKCPDKITVSNIFVKYGRAELKGVYLCEKEDTMIFRNYKEVYEIIMGTVLREHSKDDIPDDVMRLLLLMTSQATAIDMEYVICTHASLVPLGNREAFFMKMYKQIMFVLPEEKPTAQKKILQALPYDLYWYNKLEGNSEIEELFRNAIVHDMDDYHVGRRYTSDDFQLILWVSFPMLLPRMQEEHEKEKHLRPLNIHSLL</sequence>
<dbReference type="AlphaFoldDB" id="A0A0D9VF67"/>
<evidence type="ECO:0000313" key="2">
    <source>
        <dbReference type="Proteomes" id="UP000032180"/>
    </source>
</evidence>
<reference evidence="1 2" key="1">
    <citation type="submission" date="2012-08" db="EMBL/GenBank/DDBJ databases">
        <title>Oryza genome evolution.</title>
        <authorList>
            <person name="Wing R.A."/>
        </authorList>
    </citation>
    <scope>NUCLEOTIDE SEQUENCE</scope>
</reference>
<dbReference type="EnsemblPlants" id="LPERR02G11330.1">
    <property type="protein sequence ID" value="LPERR02G11330.1"/>
    <property type="gene ID" value="LPERR02G11330"/>
</dbReference>
<dbReference type="Gramene" id="LPERR02G11330.1">
    <property type="protein sequence ID" value="LPERR02G11330.1"/>
    <property type="gene ID" value="LPERR02G11330"/>
</dbReference>
<accession>A0A0D9VF67</accession>
<protein>
    <submittedName>
        <fullName evidence="1">Uncharacterized protein</fullName>
    </submittedName>
</protein>
<evidence type="ECO:0000313" key="1">
    <source>
        <dbReference type="EnsemblPlants" id="LPERR02G11330.1"/>
    </source>
</evidence>
<dbReference type="Proteomes" id="UP000032180">
    <property type="component" value="Chromosome 2"/>
</dbReference>
<name>A0A0D9VF67_9ORYZ</name>
<dbReference type="eggNOG" id="ENOG502R4IB">
    <property type="taxonomic scope" value="Eukaryota"/>
</dbReference>